<evidence type="ECO:0000313" key="8">
    <source>
        <dbReference type="EMBL" id="CAI8000951.1"/>
    </source>
</evidence>
<comment type="caution">
    <text evidence="8">The sequence shown here is derived from an EMBL/GenBank/DDBJ whole genome shotgun (WGS) entry which is preliminary data.</text>
</comment>
<dbReference type="InterPro" id="IPR023753">
    <property type="entry name" value="FAD/NAD-binding_dom"/>
</dbReference>
<dbReference type="GO" id="GO:0097237">
    <property type="term" value="P:cellular response to toxic substance"/>
    <property type="evidence" value="ECO:0007669"/>
    <property type="project" value="UniProtKB-ARBA"/>
</dbReference>
<comment type="similarity">
    <text evidence="1">Belongs to the class-II pyridine nucleotide-disulfide oxidoreductase family.</text>
</comment>
<evidence type="ECO:0000259" key="7">
    <source>
        <dbReference type="Pfam" id="PF07992"/>
    </source>
</evidence>
<name>A0AA35W417_GEOBA</name>
<dbReference type="PROSITE" id="PS00573">
    <property type="entry name" value="PYRIDINE_REDOX_2"/>
    <property type="match status" value="1"/>
</dbReference>
<dbReference type="GO" id="GO:0016668">
    <property type="term" value="F:oxidoreductase activity, acting on a sulfur group of donors, NAD(P) as acceptor"/>
    <property type="evidence" value="ECO:0007669"/>
    <property type="project" value="UniProtKB-ARBA"/>
</dbReference>
<keyword evidence="6" id="KW-0676">Redox-active center</keyword>
<keyword evidence="9" id="KW-1185">Reference proteome</keyword>
<keyword evidence="2" id="KW-0285">Flavoprotein</keyword>
<dbReference type="Gene3D" id="3.50.50.60">
    <property type="entry name" value="FAD/NAD(P)-binding domain"/>
    <property type="match status" value="2"/>
</dbReference>
<dbReference type="AlphaFoldDB" id="A0AA35W417"/>
<sequence length="294" mass="30661">MAGLTAGIYSARHGLSTAIVEEMMAGAQIINLERIENFPGFPQGIAGYELGPSTQEQAMDAGVEILMDTVTDVNANGDYLQVVGDGGSTYRAKAVIMAAGSSLRTLGIPGEEEFNGRGVSHCATCDGPMYMGQTVAVVGGGDSAADEALTLTDYADRVILFHRGDALDSQSVLQERIAASGKIEVRYNTEIVEVLGEDAVTGIRVRSADGETVEPVHGLFVYVGLNPNSAPIANLVPLDNSGHVPVGLTMDTPKPGLFAAGDIRQQSASQLVASAGDGATAAIAAFRYINSRQW</sequence>
<dbReference type="PRINTS" id="PR00368">
    <property type="entry name" value="FADPNR"/>
</dbReference>
<evidence type="ECO:0000256" key="1">
    <source>
        <dbReference type="ARBA" id="ARBA00009333"/>
    </source>
</evidence>
<dbReference type="InterPro" id="IPR008255">
    <property type="entry name" value="Pyr_nucl-diS_OxRdtase_2_AS"/>
</dbReference>
<dbReference type="Pfam" id="PF07992">
    <property type="entry name" value="Pyr_redox_2"/>
    <property type="match status" value="1"/>
</dbReference>
<reference evidence="8" key="1">
    <citation type="submission" date="2023-03" db="EMBL/GenBank/DDBJ databases">
        <authorList>
            <person name="Steffen K."/>
            <person name="Cardenas P."/>
        </authorList>
    </citation>
    <scope>NUCLEOTIDE SEQUENCE</scope>
</reference>
<evidence type="ECO:0000256" key="5">
    <source>
        <dbReference type="ARBA" id="ARBA00023157"/>
    </source>
</evidence>
<evidence type="ECO:0000313" key="9">
    <source>
        <dbReference type="Proteomes" id="UP001174909"/>
    </source>
</evidence>
<dbReference type="EMBL" id="CASHTH010000421">
    <property type="protein sequence ID" value="CAI8000951.1"/>
    <property type="molecule type" value="Genomic_DNA"/>
</dbReference>
<evidence type="ECO:0000256" key="2">
    <source>
        <dbReference type="ARBA" id="ARBA00022630"/>
    </source>
</evidence>
<proteinExistence type="inferred from homology"/>
<protein>
    <submittedName>
        <fullName evidence="8">Thioredoxin reductase</fullName>
    </submittedName>
</protein>
<gene>
    <name evidence="8" type="ORF">GBAR_LOCUS3070</name>
</gene>
<keyword evidence="4" id="KW-0560">Oxidoreductase</keyword>
<keyword evidence="5" id="KW-1015">Disulfide bond</keyword>
<dbReference type="SUPFAM" id="SSF51905">
    <property type="entry name" value="FAD/NAD(P)-binding domain"/>
    <property type="match status" value="1"/>
</dbReference>
<dbReference type="InterPro" id="IPR050097">
    <property type="entry name" value="Ferredoxin-NADP_redctase_2"/>
</dbReference>
<keyword evidence="3" id="KW-0274">FAD</keyword>
<dbReference type="PANTHER" id="PTHR48105">
    <property type="entry name" value="THIOREDOXIN REDUCTASE 1-RELATED-RELATED"/>
    <property type="match status" value="1"/>
</dbReference>
<evidence type="ECO:0000256" key="3">
    <source>
        <dbReference type="ARBA" id="ARBA00022827"/>
    </source>
</evidence>
<evidence type="ECO:0000256" key="6">
    <source>
        <dbReference type="ARBA" id="ARBA00023284"/>
    </source>
</evidence>
<dbReference type="InterPro" id="IPR036188">
    <property type="entry name" value="FAD/NAD-bd_sf"/>
</dbReference>
<feature type="domain" description="FAD/NAD(P)-binding" evidence="7">
    <location>
        <begin position="1"/>
        <end position="274"/>
    </location>
</feature>
<dbReference type="PRINTS" id="PR00469">
    <property type="entry name" value="PNDRDTASEII"/>
</dbReference>
<organism evidence="8 9">
    <name type="scientific">Geodia barretti</name>
    <name type="common">Barrett's horny sponge</name>
    <dbReference type="NCBI Taxonomy" id="519541"/>
    <lineage>
        <taxon>Eukaryota</taxon>
        <taxon>Metazoa</taxon>
        <taxon>Porifera</taxon>
        <taxon>Demospongiae</taxon>
        <taxon>Heteroscleromorpha</taxon>
        <taxon>Tetractinellida</taxon>
        <taxon>Astrophorina</taxon>
        <taxon>Geodiidae</taxon>
        <taxon>Geodia</taxon>
    </lineage>
</organism>
<evidence type="ECO:0000256" key="4">
    <source>
        <dbReference type="ARBA" id="ARBA00023002"/>
    </source>
</evidence>
<dbReference type="Proteomes" id="UP001174909">
    <property type="component" value="Unassembled WGS sequence"/>
</dbReference>
<accession>A0AA35W417</accession>